<dbReference type="GO" id="GO:0005524">
    <property type="term" value="F:ATP binding"/>
    <property type="evidence" value="ECO:0007669"/>
    <property type="project" value="InterPro"/>
</dbReference>
<evidence type="ECO:0000256" key="1">
    <source>
        <dbReference type="SAM" id="MobiDB-lite"/>
    </source>
</evidence>
<reference evidence="3 4" key="1">
    <citation type="submission" date="2018-03" db="EMBL/GenBank/DDBJ databases">
        <title>Genomic Encyclopedia of Archaeal and Bacterial Type Strains, Phase II (KMG-II): from individual species to whole genera.</title>
        <authorList>
            <person name="Goeker M."/>
        </authorList>
    </citation>
    <scope>NUCLEOTIDE SEQUENCE [LARGE SCALE GENOMIC DNA]</scope>
    <source>
        <strain evidence="3 4">DSM 44720</strain>
    </source>
</reference>
<proteinExistence type="predicted"/>
<feature type="compositionally biased region" description="Pro residues" evidence="1">
    <location>
        <begin position="474"/>
        <end position="484"/>
    </location>
</feature>
<comment type="caution">
    <text evidence="3">The sequence shown here is derived from an EMBL/GenBank/DDBJ whole genome shotgun (WGS) entry which is preliminary data.</text>
</comment>
<dbReference type="PROSITE" id="PS50011">
    <property type="entry name" value="PROTEIN_KINASE_DOM"/>
    <property type="match status" value="1"/>
</dbReference>
<evidence type="ECO:0000313" key="3">
    <source>
        <dbReference type="EMBL" id="PRY29701.1"/>
    </source>
</evidence>
<feature type="compositionally biased region" description="Basic and acidic residues" evidence="1">
    <location>
        <begin position="439"/>
        <end position="462"/>
    </location>
</feature>
<feature type="domain" description="Protein kinase" evidence="2">
    <location>
        <begin position="34"/>
        <end position="283"/>
    </location>
</feature>
<dbReference type="SUPFAM" id="SSF56112">
    <property type="entry name" value="Protein kinase-like (PK-like)"/>
    <property type="match status" value="1"/>
</dbReference>
<dbReference type="RefSeq" id="WP_106196867.1">
    <property type="nucleotide sequence ID" value="NZ_PVTF01000025.1"/>
</dbReference>
<evidence type="ECO:0000259" key="2">
    <source>
        <dbReference type="PROSITE" id="PS50011"/>
    </source>
</evidence>
<feature type="compositionally biased region" description="Low complexity" evidence="1">
    <location>
        <begin position="547"/>
        <end position="560"/>
    </location>
</feature>
<dbReference type="InterPro" id="IPR011009">
    <property type="entry name" value="Kinase-like_dom_sf"/>
</dbReference>
<name>A0A2T0S8J1_9PSEU</name>
<evidence type="ECO:0000313" key="4">
    <source>
        <dbReference type="Proteomes" id="UP000239494"/>
    </source>
</evidence>
<feature type="compositionally biased region" description="Pro residues" evidence="1">
    <location>
        <begin position="561"/>
        <end position="592"/>
    </location>
</feature>
<accession>A0A2T0S8J1</accession>
<feature type="region of interest" description="Disordered" evidence="1">
    <location>
        <begin position="432"/>
        <end position="602"/>
    </location>
</feature>
<protein>
    <recommendedName>
        <fullName evidence="2">Protein kinase domain-containing protein</fullName>
    </recommendedName>
</protein>
<dbReference type="InterPro" id="IPR000719">
    <property type="entry name" value="Prot_kinase_dom"/>
</dbReference>
<sequence>MRLPQFIDYQQAVQFPDKLFVDPALRRGRVKLDQLGGPTAATGGFAITFDVTVDRTRFAVRCFRRLGDHLERRYSEIAEFIRVNRAGMDFLVDVEYQHEGIRVDAGVYPIVRMSWVDGTRLDSWVDDHLAEPDALDDVRAQLARAVRSMSTAGVAHGDLQHGNVMVDSGGRVRLVDYDGMYLPALGGLGVQEVGHRHYQHPERGGSFDASLDRFSAAVIDLSLDALRLDPGLWSEFNNSDNLIFVAEDFASPEKSALFTELLGRAPLAERARRLRDACGAEFAAVPSILAGDRVAGGPWRSRAARVRAPEQAVVAATEREALLGHLGDEVTVVGRVVGVKQLITRFGKPMTFVDFGDYRRGDFGVVAFEHVSAQLKTAFGADLGRLKGSWVSVTGMVTPYKPDKHGTRVTPQIQLKQLRALRSLDEDRAADLLAPKVEPSVHDEPTLGRPQREDRPRPRTDPPADGLYRWSAPPEQPSGGPVPPEQLSDDIDEGVSRLYSTPGFVWSPATPAPPRSARETPRPAAAQPAPPRQPSPYRLSNPPRPASNPSRSGPANQQPPQHFPPRPPQSQPPRPQSQPPPPRQASPPPFVPRPAYRRPVRLSWWQRLRRRMGI</sequence>
<dbReference type="Gene3D" id="1.10.510.10">
    <property type="entry name" value="Transferase(Phosphotransferase) domain 1"/>
    <property type="match status" value="1"/>
</dbReference>
<organism evidence="3 4">
    <name type="scientific">Umezawaea tangerina</name>
    <dbReference type="NCBI Taxonomy" id="84725"/>
    <lineage>
        <taxon>Bacteria</taxon>
        <taxon>Bacillati</taxon>
        <taxon>Actinomycetota</taxon>
        <taxon>Actinomycetes</taxon>
        <taxon>Pseudonocardiales</taxon>
        <taxon>Pseudonocardiaceae</taxon>
        <taxon>Umezawaea</taxon>
    </lineage>
</organism>
<gene>
    <name evidence="3" type="ORF">CLV43_12550</name>
</gene>
<dbReference type="Proteomes" id="UP000239494">
    <property type="component" value="Unassembled WGS sequence"/>
</dbReference>
<dbReference type="GO" id="GO:0004672">
    <property type="term" value="F:protein kinase activity"/>
    <property type="evidence" value="ECO:0007669"/>
    <property type="project" value="InterPro"/>
</dbReference>
<keyword evidence="4" id="KW-1185">Reference proteome</keyword>
<dbReference type="OrthoDB" id="9795390at2"/>
<dbReference type="EMBL" id="PVTF01000025">
    <property type="protein sequence ID" value="PRY29701.1"/>
    <property type="molecule type" value="Genomic_DNA"/>
</dbReference>
<dbReference type="AlphaFoldDB" id="A0A2T0S8J1"/>